<name>A0ABU4UHW1_9GAMM</name>
<dbReference type="Proteomes" id="UP001284537">
    <property type="component" value="Unassembled WGS sequence"/>
</dbReference>
<dbReference type="InterPro" id="IPR009081">
    <property type="entry name" value="PP-bd_ACP"/>
</dbReference>
<sequence length="466" mass="52644">MAEIWQEVLGVEQVGIEDDFFELGGHSLLATQLYFLVQKRIVATIALNAFLTEPTVAAQARLIDMGVGQTIDFDAESILDPTIEPLGFNVIDSATARTIFLTGATGFLGVFLLADLLEQSQANIYCLVRAQDEHQALVRLQQQVGLYELTDRIDFNRIIAVCGDLAKPNFGLSESRYKEISERGEVIYHNGALVNFVQPYRTLKAANVKGTEEVLRLACQGRPKAIHYVSTVSVFSEIPRQVTGHKETDEPEQRGNLPNGYAESKWVAEKLVVAAAERGFQVRIYRPAIVAGDSRTGAWNTGDYWCRLIKGCVQMGYAPRERIRINMAPVDYMSRSIVALSQKVDTVGNIFHLNLPESPYSDEWLDFYTSLGYRLQRIPYRDWLEKVLEFGSYNPEGFALAPLLPMFAEQIHDGHTQLPEDGMPQYDSRATHKVLSALNVEYELLDRKIMARYQDYFVRRGFMVDH</sequence>
<dbReference type="CDD" id="cd05235">
    <property type="entry name" value="SDR_e1"/>
    <property type="match status" value="1"/>
</dbReference>
<evidence type="ECO:0000256" key="1">
    <source>
        <dbReference type="ARBA" id="ARBA00022450"/>
    </source>
</evidence>
<reference evidence="4 5" key="1">
    <citation type="submission" date="2023-11" db="EMBL/GenBank/DDBJ databases">
        <authorList>
            <person name="Ouyang M.-Y."/>
        </authorList>
    </citation>
    <scope>NUCLEOTIDE SEQUENCE [LARGE SCALE GENOMIC DNA]</scope>
    <source>
        <strain evidence="4 5">OY6</strain>
    </source>
</reference>
<organism evidence="4 5">
    <name type="scientific">Methylomonas defluvii</name>
    <dbReference type="NCBI Taxonomy" id="3045149"/>
    <lineage>
        <taxon>Bacteria</taxon>
        <taxon>Pseudomonadati</taxon>
        <taxon>Pseudomonadota</taxon>
        <taxon>Gammaproteobacteria</taxon>
        <taxon>Methylococcales</taxon>
        <taxon>Methylococcaceae</taxon>
        <taxon>Methylomonas</taxon>
    </lineage>
</organism>
<dbReference type="Pfam" id="PF00550">
    <property type="entry name" value="PP-binding"/>
    <property type="match status" value="1"/>
</dbReference>
<dbReference type="NCBIfam" id="TIGR01746">
    <property type="entry name" value="Thioester-redct"/>
    <property type="match status" value="1"/>
</dbReference>
<keyword evidence="2" id="KW-0597">Phosphoprotein</keyword>
<dbReference type="SUPFAM" id="SSF51735">
    <property type="entry name" value="NAD(P)-binding Rossmann-fold domains"/>
    <property type="match status" value="1"/>
</dbReference>
<dbReference type="InterPro" id="IPR013120">
    <property type="entry name" value="FAR_NAD-bd"/>
</dbReference>
<feature type="domain" description="Carrier" evidence="3">
    <location>
        <begin position="1"/>
        <end position="67"/>
    </location>
</feature>
<dbReference type="SUPFAM" id="SSF47336">
    <property type="entry name" value="ACP-like"/>
    <property type="match status" value="1"/>
</dbReference>
<gene>
    <name evidence="4" type="ORF">QLH52_14280</name>
</gene>
<dbReference type="PANTHER" id="PTHR44845">
    <property type="entry name" value="CARRIER DOMAIN-CONTAINING PROTEIN"/>
    <property type="match status" value="1"/>
</dbReference>
<dbReference type="PROSITE" id="PS50075">
    <property type="entry name" value="CARRIER"/>
    <property type="match status" value="1"/>
</dbReference>
<protein>
    <submittedName>
        <fullName evidence="4">Thioester reductase domain-containing protein</fullName>
    </submittedName>
</protein>
<dbReference type="Pfam" id="PF07993">
    <property type="entry name" value="NAD_binding_4"/>
    <property type="match status" value="1"/>
</dbReference>
<proteinExistence type="predicted"/>
<dbReference type="InterPro" id="IPR036736">
    <property type="entry name" value="ACP-like_sf"/>
</dbReference>
<dbReference type="Gene3D" id="1.10.1200.10">
    <property type="entry name" value="ACP-like"/>
    <property type="match status" value="1"/>
</dbReference>
<dbReference type="InterPro" id="IPR036291">
    <property type="entry name" value="NAD(P)-bd_dom_sf"/>
</dbReference>
<dbReference type="PANTHER" id="PTHR44845:SF6">
    <property type="entry name" value="BETA-ALANINE-ACTIVATING ENZYME"/>
    <property type="match status" value="1"/>
</dbReference>
<keyword evidence="1" id="KW-0596">Phosphopantetheine</keyword>
<evidence type="ECO:0000313" key="4">
    <source>
        <dbReference type="EMBL" id="MDX8128457.1"/>
    </source>
</evidence>
<dbReference type="Gene3D" id="3.40.50.720">
    <property type="entry name" value="NAD(P)-binding Rossmann-like Domain"/>
    <property type="match status" value="1"/>
</dbReference>
<dbReference type="InterPro" id="IPR010080">
    <property type="entry name" value="Thioester_reductase-like_dom"/>
</dbReference>
<comment type="caution">
    <text evidence="4">The sequence shown here is derived from an EMBL/GenBank/DDBJ whole genome shotgun (WGS) entry which is preliminary data.</text>
</comment>
<evidence type="ECO:0000256" key="2">
    <source>
        <dbReference type="ARBA" id="ARBA00022553"/>
    </source>
</evidence>
<accession>A0ABU4UHW1</accession>
<evidence type="ECO:0000259" key="3">
    <source>
        <dbReference type="PROSITE" id="PS50075"/>
    </source>
</evidence>
<dbReference type="EMBL" id="JAXARY010000013">
    <property type="protein sequence ID" value="MDX8128457.1"/>
    <property type="molecule type" value="Genomic_DNA"/>
</dbReference>
<keyword evidence="5" id="KW-1185">Reference proteome</keyword>
<evidence type="ECO:0000313" key="5">
    <source>
        <dbReference type="Proteomes" id="UP001284537"/>
    </source>
</evidence>